<evidence type="ECO:0000256" key="5">
    <source>
        <dbReference type="SAM" id="MobiDB-lite"/>
    </source>
</evidence>
<dbReference type="InterPro" id="IPR038765">
    <property type="entry name" value="Papain-like_cys_pep_sf"/>
</dbReference>
<evidence type="ECO:0000256" key="2">
    <source>
        <dbReference type="ARBA" id="ARBA00022723"/>
    </source>
</evidence>
<feature type="compositionally biased region" description="Low complexity" evidence="5">
    <location>
        <begin position="46"/>
        <end position="63"/>
    </location>
</feature>
<feature type="domain" description="Transglutaminase-like" evidence="6">
    <location>
        <begin position="239"/>
        <end position="294"/>
    </location>
</feature>
<keyword evidence="3" id="KW-0862">Zinc</keyword>
<dbReference type="PANTHER" id="PTHR12143">
    <property type="entry name" value="PEPTIDE N-GLYCANASE PNGASE -RELATED"/>
    <property type="match status" value="1"/>
</dbReference>
<dbReference type="PANTHER" id="PTHR12143:SF19">
    <property type="entry name" value="PEPTIDE-N(4)-(N-ACETYL-BETA-GLUCOSAMINYL)ASPARAGINE AMIDASE"/>
    <property type="match status" value="1"/>
</dbReference>
<dbReference type="GO" id="GO:0046872">
    <property type="term" value="F:metal ion binding"/>
    <property type="evidence" value="ECO:0007669"/>
    <property type="project" value="UniProtKB-KW"/>
</dbReference>
<comment type="similarity">
    <text evidence="1">Belongs to the transglutaminase-like superfamily. PNGase family.</text>
</comment>
<name>A0A4S2N346_9PEZI</name>
<dbReference type="SMART" id="SM00460">
    <property type="entry name" value="TGc"/>
    <property type="match status" value="1"/>
</dbReference>
<dbReference type="OrthoDB" id="409136at2759"/>
<dbReference type="GO" id="GO:0006516">
    <property type="term" value="P:glycoprotein catabolic process"/>
    <property type="evidence" value="ECO:0007669"/>
    <property type="project" value="TreeGrafter"/>
</dbReference>
<feature type="compositionally biased region" description="Pro residues" evidence="5">
    <location>
        <begin position="24"/>
        <end position="39"/>
    </location>
</feature>
<proteinExistence type="inferred from homology"/>
<feature type="compositionally biased region" description="Basic and acidic residues" evidence="5">
    <location>
        <begin position="418"/>
        <end position="443"/>
    </location>
</feature>
<dbReference type="Pfam" id="PF01841">
    <property type="entry name" value="Transglut_core"/>
    <property type="match status" value="1"/>
</dbReference>
<evidence type="ECO:0000256" key="4">
    <source>
        <dbReference type="SAM" id="Coils"/>
    </source>
</evidence>
<keyword evidence="2" id="KW-0479">Metal-binding</keyword>
<dbReference type="EMBL" id="ML220113">
    <property type="protein sequence ID" value="TGZ83619.1"/>
    <property type="molecule type" value="Genomic_DNA"/>
</dbReference>
<dbReference type="GO" id="GO:0005634">
    <property type="term" value="C:nucleus"/>
    <property type="evidence" value="ECO:0007669"/>
    <property type="project" value="TreeGrafter"/>
</dbReference>
<evidence type="ECO:0000256" key="3">
    <source>
        <dbReference type="ARBA" id="ARBA00022833"/>
    </source>
</evidence>
<dbReference type="InterPro" id="IPR050883">
    <property type="entry name" value="PNGase"/>
</dbReference>
<feature type="region of interest" description="Disordered" evidence="5">
    <location>
        <begin position="398"/>
        <end position="461"/>
    </location>
</feature>
<gene>
    <name evidence="7" type="ORF">EX30DRAFT_302633</name>
</gene>
<protein>
    <submittedName>
        <fullName evidence="7">Cysteine proteinase</fullName>
    </submittedName>
</protein>
<reference evidence="7 8" key="1">
    <citation type="submission" date="2019-04" db="EMBL/GenBank/DDBJ databases">
        <title>Comparative genomics and transcriptomics to analyze fruiting body development in filamentous ascomycetes.</title>
        <authorList>
            <consortium name="DOE Joint Genome Institute"/>
            <person name="Lutkenhaus R."/>
            <person name="Traeger S."/>
            <person name="Breuer J."/>
            <person name="Kuo A."/>
            <person name="Lipzen A."/>
            <person name="Pangilinan J."/>
            <person name="Dilworth D."/>
            <person name="Sandor L."/>
            <person name="Poggeler S."/>
            <person name="Barry K."/>
            <person name="Grigoriev I.V."/>
            <person name="Nowrousian M."/>
        </authorList>
    </citation>
    <scope>NUCLEOTIDE SEQUENCE [LARGE SCALE GENOMIC DNA]</scope>
    <source>
        <strain evidence="7 8">CBS 389.68</strain>
    </source>
</reference>
<evidence type="ECO:0000259" key="6">
    <source>
        <dbReference type="SMART" id="SM00460"/>
    </source>
</evidence>
<dbReference type="SUPFAM" id="SSF54001">
    <property type="entry name" value="Cysteine proteinases"/>
    <property type="match status" value="1"/>
</dbReference>
<accession>A0A4S2N346</accession>
<dbReference type="InParanoid" id="A0A4S2N346"/>
<feature type="compositionally biased region" description="Basic and acidic residues" evidence="5">
    <location>
        <begin position="452"/>
        <end position="461"/>
    </location>
</feature>
<evidence type="ECO:0000313" key="7">
    <source>
        <dbReference type="EMBL" id="TGZ83619.1"/>
    </source>
</evidence>
<dbReference type="FunCoup" id="A0A4S2N346">
    <property type="interactions" value="92"/>
</dbReference>
<dbReference type="FunFam" id="3.10.620.30:FF:000004">
    <property type="entry name" value="Peptidase (PNG1)"/>
    <property type="match status" value="1"/>
</dbReference>
<organism evidence="7 8">
    <name type="scientific">Ascodesmis nigricans</name>
    <dbReference type="NCBI Taxonomy" id="341454"/>
    <lineage>
        <taxon>Eukaryota</taxon>
        <taxon>Fungi</taxon>
        <taxon>Dikarya</taxon>
        <taxon>Ascomycota</taxon>
        <taxon>Pezizomycotina</taxon>
        <taxon>Pezizomycetes</taxon>
        <taxon>Pezizales</taxon>
        <taxon>Ascodesmidaceae</taxon>
        <taxon>Ascodesmis</taxon>
    </lineage>
</organism>
<dbReference type="GO" id="GO:0000224">
    <property type="term" value="F:peptide-N4-(N-acetyl-beta-glucosaminyl)asparagine amidase activity"/>
    <property type="evidence" value="ECO:0007669"/>
    <property type="project" value="TreeGrafter"/>
</dbReference>
<feature type="compositionally biased region" description="Low complexity" evidence="5">
    <location>
        <begin position="1"/>
        <end position="11"/>
    </location>
</feature>
<dbReference type="GO" id="GO:0005829">
    <property type="term" value="C:cytosol"/>
    <property type="evidence" value="ECO:0007669"/>
    <property type="project" value="TreeGrafter"/>
</dbReference>
<feature type="coiled-coil region" evidence="4">
    <location>
        <begin position="356"/>
        <end position="390"/>
    </location>
</feature>
<dbReference type="InterPro" id="IPR002931">
    <property type="entry name" value="Transglutaminase-like"/>
</dbReference>
<dbReference type="Gene3D" id="2.20.25.10">
    <property type="match status" value="1"/>
</dbReference>
<feature type="region of interest" description="Disordered" evidence="5">
    <location>
        <begin position="1"/>
        <end position="100"/>
    </location>
</feature>
<keyword evidence="8" id="KW-1185">Reference proteome</keyword>
<dbReference type="STRING" id="341454.A0A4S2N346"/>
<sequence length="461" mass="52746">MSLETSSSSGRGSRGGLSMGSSRPVPPIPEAPAPAPAPTPQWTEFSTTRSASSSRGASSSSSSRHLKKPRRPSPTSSSSEVLPAYSRHAPRVPAPPTDERSIKFRNILHQLSQQPERYENPGLLDEALGVIPLSRIYAEAEEESQIYQVEAQSLGKEKGKWGYQDCVIMALLKWFKRDFFTWVSNPLCQRCNTADMDERPPTPPTPEERARGASRVEIYQCKRCGGFERFARYNDVWTLLQERRGRCGEWANCFTMLCRAMGFRVRWVWNSEDHVWTEVYSEHAQRWVHVDSCEEAWDQPRLYTEGWGKQIAYCIAFSHDNAVDVTRRYLRNPRRCRLPRNRCPEEVLLHILNEIRDTKRTKLGLSEQERKRLEREDRHEEKELKKFEVQALIKDGLMGPIQEGEKRGRVSAGSADWKIARGEDGASVRDQSGRRNKSGERLQPESGPLDEAAYRMEQDGH</sequence>
<evidence type="ECO:0000313" key="8">
    <source>
        <dbReference type="Proteomes" id="UP000298138"/>
    </source>
</evidence>
<dbReference type="Proteomes" id="UP000298138">
    <property type="component" value="Unassembled WGS sequence"/>
</dbReference>
<keyword evidence="4" id="KW-0175">Coiled coil</keyword>
<evidence type="ECO:0000256" key="1">
    <source>
        <dbReference type="ARBA" id="ARBA00009390"/>
    </source>
</evidence>
<dbReference type="AlphaFoldDB" id="A0A4S2N346"/>
<dbReference type="Gene3D" id="3.10.620.30">
    <property type="match status" value="1"/>
</dbReference>